<organism evidence="1 2">
    <name type="scientific">Trichothecium roseum</name>
    <dbReference type="NCBI Taxonomy" id="47278"/>
    <lineage>
        <taxon>Eukaryota</taxon>
        <taxon>Fungi</taxon>
        <taxon>Dikarya</taxon>
        <taxon>Ascomycota</taxon>
        <taxon>Pezizomycotina</taxon>
        <taxon>Sordariomycetes</taxon>
        <taxon>Hypocreomycetidae</taxon>
        <taxon>Hypocreales</taxon>
        <taxon>Hypocreales incertae sedis</taxon>
        <taxon>Trichothecium</taxon>
    </lineage>
</organism>
<keyword evidence="2" id="KW-1185">Reference proteome</keyword>
<sequence length="562" mass="63247">MDPPFRKPPRRKDDRIILQFDYDCFYAQVFENKDPSLKSKPLGVRQKNILATCNYPARKLGVRKLMLVSEAKRLCPDLVLVDGEDLTSFRDVSKKLFSFFLSYSWNGKADRLGFDEVFMDVTDLIAYNLILLNQHDLQHSFFFLSEKDPEKGFSFDGTTVPGCIEGVYQAGINHDDPQHLRLMLASHLAYFLRTRLEEDFGYTSTCGISTNKVLSKLAGARNKPRNQTTLLASGEEDIVAFMDGHKLRNVPGIGFKAASLLESHVTRQKFDHGIDSHSFEGSISVAQARTCSSVTPALLETLLGGPGAEKGVGSRIWGLLHGVDTSEVKKPNNVPSQISIEDTYKGLETMPQITEELHKLAYSLIRRMRVDLVIEDEDMAEGNMHLRKWLARPRTLRLAIRSWPLSGAPQNQSSYSRISRSGPLPSFVFDLEGEMENLAERLLSESLLPLLRRLEPEKGPRWNLQLINICVANMVQGATNDKHGAGRDIANMFKHQDEALRPWKVVEEPAAEHFNHASDLASSDENDDCQWETTDNDVCSVCHSSIPAFAMLAHVRFHEMGE</sequence>
<evidence type="ECO:0000313" key="1">
    <source>
        <dbReference type="EMBL" id="KAI9901827.1"/>
    </source>
</evidence>
<proteinExistence type="predicted"/>
<dbReference type="Proteomes" id="UP001163324">
    <property type="component" value="Chromosome 3"/>
</dbReference>
<comment type="caution">
    <text evidence="1">The sequence shown here is derived from an EMBL/GenBank/DDBJ whole genome shotgun (WGS) entry which is preliminary data.</text>
</comment>
<evidence type="ECO:0000313" key="2">
    <source>
        <dbReference type="Proteomes" id="UP001163324"/>
    </source>
</evidence>
<gene>
    <name evidence="1" type="ORF">N3K66_003644</name>
</gene>
<accession>A0ACC0V6Q5</accession>
<name>A0ACC0V6Q5_9HYPO</name>
<reference evidence="1" key="1">
    <citation type="submission" date="2022-10" db="EMBL/GenBank/DDBJ databases">
        <title>Complete Genome of Trichothecium roseum strain YXFP-22015, a Plant Pathogen Isolated from Citrus.</title>
        <authorList>
            <person name="Wang Y."/>
            <person name="Zhu L."/>
        </authorList>
    </citation>
    <scope>NUCLEOTIDE SEQUENCE</scope>
    <source>
        <strain evidence="1">YXFP-22015</strain>
    </source>
</reference>
<dbReference type="EMBL" id="CM047942">
    <property type="protein sequence ID" value="KAI9901827.1"/>
    <property type="molecule type" value="Genomic_DNA"/>
</dbReference>
<protein>
    <submittedName>
        <fullName evidence="1">Uncharacterized protein</fullName>
    </submittedName>
</protein>